<evidence type="ECO:0000256" key="5">
    <source>
        <dbReference type="SAM" id="MobiDB-lite"/>
    </source>
</evidence>
<dbReference type="GO" id="GO:0051231">
    <property type="term" value="P:spindle elongation"/>
    <property type="evidence" value="ECO:0007669"/>
    <property type="project" value="TreeGrafter"/>
</dbReference>
<sequence length="440" mass="51576">SDNVHEDLANVVCEITIKQRLIEELEQTQKKMNSLKVHYESKVQQLQQKIKETEVERDKVLSEIEKMSHSTADTATKKVKQEFEKKLGTLQEELKKMQSEQRKHAKVQKNNFQYERHLKTLQHELGEMKKTKVKLMKQVKEEVDKNRQNEMRRSKEFSQLRKEQLKKDNIIKTLERQTIQKDVVLKRKQEEVEALRKRQKPLSSKAAGRVGKYDRPTTVPIVSLTSRKRRRSEFSPKVAKQKWDSLEKNIIAVISKRQTVSMLERDMNVWLKQREKCTKQIEKYERRKQVALNSGMSEEAVHRLDRTIEDLALKVGHAQENINECQSNIMQIEESKEDRDGSVEINSLLEAITLEESKYIIEKFYQKELDSGFSIVQKESEMKELQGRLHQTELNNALQQDLLRHMMDDNVNIEVDDLMTLNDPDDMESSSSSASSSPAE</sequence>
<dbReference type="GO" id="GO:0003777">
    <property type="term" value="F:microtubule motor activity"/>
    <property type="evidence" value="ECO:0007669"/>
    <property type="project" value="InterPro"/>
</dbReference>
<keyword evidence="2" id="KW-0493">Microtubule</keyword>
<feature type="coiled-coil region" evidence="4">
    <location>
        <begin position="267"/>
        <end position="335"/>
    </location>
</feature>
<dbReference type="GO" id="GO:0007018">
    <property type="term" value="P:microtubule-based movement"/>
    <property type="evidence" value="ECO:0007669"/>
    <property type="project" value="InterPro"/>
</dbReference>
<feature type="domain" description="KIF21A/B second helical" evidence="6">
    <location>
        <begin position="233"/>
        <end position="392"/>
    </location>
</feature>
<evidence type="ECO:0000259" key="6">
    <source>
        <dbReference type="Pfam" id="PF23203"/>
    </source>
</evidence>
<dbReference type="EMBL" id="CAJHNH020007224">
    <property type="protein sequence ID" value="CAG5134473.1"/>
    <property type="molecule type" value="Genomic_DNA"/>
</dbReference>
<organism evidence="7 8">
    <name type="scientific">Candidula unifasciata</name>
    <dbReference type="NCBI Taxonomy" id="100452"/>
    <lineage>
        <taxon>Eukaryota</taxon>
        <taxon>Metazoa</taxon>
        <taxon>Spiralia</taxon>
        <taxon>Lophotrochozoa</taxon>
        <taxon>Mollusca</taxon>
        <taxon>Gastropoda</taxon>
        <taxon>Heterobranchia</taxon>
        <taxon>Euthyneura</taxon>
        <taxon>Panpulmonata</taxon>
        <taxon>Eupulmonata</taxon>
        <taxon>Stylommatophora</taxon>
        <taxon>Helicina</taxon>
        <taxon>Helicoidea</taxon>
        <taxon>Geomitridae</taxon>
        <taxon>Candidula</taxon>
    </lineage>
</organism>
<dbReference type="InterPro" id="IPR056532">
    <property type="entry name" value="KIF21A/B_hel_2"/>
</dbReference>
<gene>
    <name evidence="7" type="ORF">CUNI_LOCUS20031</name>
</gene>
<keyword evidence="1" id="KW-0963">Cytoplasm</keyword>
<feature type="coiled-coil region" evidence="4">
    <location>
        <begin position="18"/>
        <end position="138"/>
    </location>
</feature>
<evidence type="ECO:0000313" key="7">
    <source>
        <dbReference type="EMBL" id="CAG5134473.1"/>
    </source>
</evidence>
<evidence type="ECO:0000256" key="1">
    <source>
        <dbReference type="ARBA" id="ARBA00022490"/>
    </source>
</evidence>
<dbReference type="AlphaFoldDB" id="A0A8S3ZXS5"/>
<comment type="caution">
    <text evidence="7">The sequence shown here is derived from an EMBL/GenBank/DDBJ whole genome shotgun (WGS) entry which is preliminary data.</text>
</comment>
<name>A0A8S3ZXS5_9EUPU</name>
<evidence type="ECO:0000256" key="2">
    <source>
        <dbReference type="ARBA" id="ARBA00022701"/>
    </source>
</evidence>
<dbReference type="PANTHER" id="PTHR47969">
    <property type="entry name" value="CHROMOSOME-ASSOCIATED KINESIN KIF4A-RELATED"/>
    <property type="match status" value="1"/>
</dbReference>
<feature type="non-terminal residue" evidence="7">
    <location>
        <position position="440"/>
    </location>
</feature>
<dbReference type="PANTHER" id="PTHR47969:SF28">
    <property type="entry name" value="KINESIN-LIKE PROTEIN KIF21B"/>
    <property type="match status" value="1"/>
</dbReference>
<feature type="region of interest" description="Disordered" evidence="5">
    <location>
        <begin position="420"/>
        <end position="440"/>
    </location>
</feature>
<dbReference type="InterPro" id="IPR027640">
    <property type="entry name" value="Kinesin-like_fam"/>
</dbReference>
<dbReference type="OrthoDB" id="3176171at2759"/>
<evidence type="ECO:0000313" key="8">
    <source>
        <dbReference type="Proteomes" id="UP000678393"/>
    </source>
</evidence>
<dbReference type="Pfam" id="PF23203">
    <property type="entry name" value="KIF21A"/>
    <property type="match status" value="1"/>
</dbReference>
<accession>A0A8S3ZXS5</accession>
<feature type="non-terminal residue" evidence="7">
    <location>
        <position position="1"/>
    </location>
</feature>
<keyword evidence="8" id="KW-1185">Reference proteome</keyword>
<dbReference type="CDD" id="cd22248">
    <property type="entry name" value="Rcc_KIF21"/>
    <property type="match status" value="1"/>
</dbReference>
<feature type="compositionally biased region" description="Low complexity" evidence="5">
    <location>
        <begin position="429"/>
        <end position="440"/>
    </location>
</feature>
<dbReference type="GO" id="GO:0007052">
    <property type="term" value="P:mitotic spindle organization"/>
    <property type="evidence" value="ECO:0007669"/>
    <property type="project" value="TreeGrafter"/>
</dbReference>
<dbReference type="GO" id="GO:0005875">
    <property type="term" value="C:microtubule associated complex"/>
    <property type="evidence" value="ECO:0007669"/>
    <property type="project" value="TreeGrafter"/>
</dbReference>
<reference evidence="7" key="1">
    <citation type="submission" date="2021-04" db="EMBL/GenBank/DDBJ databases">
        <authorList>
            <consortium name="Molecular Ecology Group"/>
        </authorList>
    </citation>
    <scope>NUCLEOTIDE SEQUENCE</scope>
</reference>
<protein>
    <recommendedName>
        <fullName evidence="6">KIF21A/B second helical domain-containing protein</fullName>
    </recommendedName>
</protein>
<dbReference type="Proteomes" id="UP000678393">
    <property type="component" value="Unassembled WGS sequence"/>
</dbReference>
<dbReference type="GO" id="GO:0005874">
    <property type="term" value="C:microtubule"/>
    <property type="evidence" value="ECO:0007669"/>
    <property type="project" value="UniProtKB-KW"/>
</dbReference>
<proteinExistence type="predicted"/>
<dbReference type="Pfam" id="PF25764">
    <property type="entry name" value="KIF21A_4th"/>
    <property type="match status" value="1"/>
</dbReference>
<keyword evidence="3 4" id="KW-0175">Coiled coil</keyword>
<evidence type="ECO:0000256" key="3">
    <source>
        <dbReference type="ARBA" id="ARBA00023054"/>
    </source>
</evidence>
<evidence type="ECO:0000256" key="4">
    <source>
        <dbReference type="SAM" id="Coils"/>
    </source>
</evidence>